<feature type="transmembrane region" description="Helical" evidence="6">
    <location>
        <begin position="97"/>
        <end position="115"/>
    </location>
</feature>
<dbReference type="InterPro" id="IPR000620">
    <property type="entry name" value="EamA_dom"/>
</dbReference>
<dbReference type="PANTHER" id="PTHR32322">
    <property type="entry name" value="INNER MEMBRANE TRANSPORTER"/>
    <property type="match status" value="1"/>
</dbReference>
<feature type="transmembrane region" description="Helical" evidence="6">
    <location>
        <begin position="192"/>
        <end position="211"/>
    </location>
</feature>
<dbReference type="SUPFAM" id="SSF103481">
    <property type="entry name" value="Multidrug resistance efflux transporter EmrE"/>
    <property type="match status" value="2"/>
</dbReference>
<name>A0A1R7QAT3_ACIJO</name>
<feature type="transmembrane region" description="Helical" evidence="6">
    <location>
        <begin position="12"/>
        <end position="32"/>
    </location>
</feature>
<dbReference type="AlphaFoldDB" id="A0A1R7QAT3"/>
<organism evidence="8 9">
    <name type="scientific">Acinetobacter johnsonii</name>
    <dbReference type="NCBI Taxonomy" id="40214"/>
    <lineage>
        <taxon>Bacteria</taxon>
        <taxon>Pseudomonadati</taxon>
        <taxon>Pseudomonadota</taxon>
        <taxon>Gammaproteobacteria</taxon>
        <taxon>Moraxellales</taxon>
        <taxon>Moraxellaceae</taxon>
        <taxon>Acinetobacter</taxon>
    </lineage>
</organism>
<keyword evidence="3 6" id="KW-0812">Transmembrane</keyword>
<evidence type="ECO:0000256" key="3">
    <source>
        <dbReference type="ARBA" id="ARBA00022692"/>
    </source>
</evidence>
<feature type="transmembrane region" description="Helical" evidence="6">
    <location>
        <begin position="38"/>
        <end position="57"/>
    </location>
</feature>
<protein>
    <submittedName>
        <fullName evidence="8">Putative amino-acid metabolite efflux pump</fullName>
    </submittedName>
</protein>
<dbReference type="Proteomes" id="UP000196240">
    <property type="component" value="Unassembled WGS sequence"/>
</dbReference>
<dbReference type="GO" id="GO:0016020">
    <property type="term" value="C:membrane"/>
    <property type="evidence" value="ECO:0007669"/>
    <property type="project" value="UniProtKB-SubCell"/>
</dbReference>
<gene>
    <name evidence="8" type="primary">eamA_2</name>
    <name evidence="8" type="ORF">ACNJC6_00974</name>
</gene>
<evidence type="ECO:0000313" key="8">
    <source>
        <dbReference type="EMBL" id="SJX21364.1"/>
    </source>
</evidence>
<keyword evidence="5 6" id="KW-0472">Membrane</keyword>
<dbReference type="InterPro" id="IPR037185">
    <property type="entry name" value="EmrE-like"/>
</dbReference>
<evidence type="ECO:0000256" key="6">
    <source>
        <dbReference type="SAM" id="Phobius"/>
    </source>
</evidence>
<evidence type="ECO:0000256" key="2">
    <source>
        <dbReference type="ARBA" id="ARBA00007362"/>
    </source>
</evidence>
<dbReference type="EMBL" id="FUUY01000003">
    <property type="protein sequence ID" value="SJX21364.1"/>
    <property type="molecule type" value="Genomic_DNA"/>
</dbReference>
<comment type="similarity">
    <text evidence="2">Belongs to the EamA transporter family.</text>
</comment>
<dbReference type="InterPro" id="IPR050638">
    <property type="entry name" value="AA-Vitamin_Transporters"/>
</dbReference>
<evidence type="ECO:0000313" key="9">
    <source>
        <dbReference type="Proteomes" id="UP000196240"/>
    </source>
</evidence>
<evidence type="ECO:0000256" key="4">
    <source>
        <dbReference type="ARBA" id="ARBA00022989"/>
    </source>
</evidence>
<accession>A0A1R7QAT3</accession>
<sequence length="311" mass="34069">MSSRQALDSKASGIMLGLCILWGLQQVVLKLAAPDISAVMQIALRSGLSALMVYPMIKLAKGTSLWGRDYLPAGILVGLLFAAEFFLVAQALRFTSAAHTVVLLYTAPIFVALGLHWKLPSERLSLIQWLGIACAFFGIVIAFLFRPVASQAAANSALWGDALALLAGVLWAATTIAVRLTKLAEAPATQTLFYQLFIAFLVLLPVAFFMGQATIHWSVLSLTSLLFHTVVVSFASYLIWFWLLKKYLASQLGVFSFLTPIFGMCFGVVLLNEQLELNFLVGTCFVLMGVMVVSLHHKIKQYIQAFKMALQ</sequence>
<feature type="domain" description="EamA" evidence="7">
    <location>
        <begin position="14"/>
        <end position="143"/>
    </location>
</feature>
<proteinExistence type="inferred from homology"/>
<feature type="transmembrane region" description="Helical" evidence="6">
    <location>
        <begin position="69"/>
        <end position="91"/>
    </location>
</feature>
<evidence type="ECO:0000256" key="5">
    <source>
        <dbReference type="ARBA" id="ARBA00023136"/>
    </source>
</evidence>
<dbReference type="PANTHER" id="PTHR32322:SF2">
    <property type="entry name" value="EAMA DOMAIN-CONTAINING PROTEIN"/>
    <property type="match status" value="1"/>
</dbReference>
<feature type="transmembrane region" description="Helical" evidence="6">
    <location>
        <begin position="127"/>
        <end position="145"/>
    </location>
</feature>
<feature type="transmembrane region" description="Helical" evidence="6">
    <location>
        <begin position="252"/>
        <end position="271"/>
    </location>
</feature>
<comment type="subcellular location">
    <subcellularLocation>
        <location evidence="1">Membrane</location>
        <topology evidence="1">Multi-pass membrane protein</topology>
    </subcellularLocation>
</comment>
<evidence type="ECO:0000259" key="7">
    <source>
        <dbReference type="Pfam" id="PF00892"/>
    </source>
</evidence>
<reference evidence="8 9" key="1">
    <citation type="submission" date="2017-02" db="EMBL/GenBank/DDBJ databases">
        <authorList>
            <person name="Peterson S.W."/>
        </authorList>
    </citation>
    <scope>NUCLEOTIDE SEQUENCE [LARGE SCALE GENOMIC DNA]</scope>
    <source>
        <strain evidence="8">C6</strain>
    </source>
</reference>
<dbReference type="Pfam" id="PF00892">
    <property type="entry name" value="EamA"/>
    <property type="match status" value="2"/>
</dbReference>
<evidence type="ECO:0000256" key="1">
    <source>
        <dbReference type="ARBA" id="ARBA00004141"/>
    </source>
</evidence>
<keyword evidence="4 6" id="KW-1133">Transmembrane helix</keyword>
<feature type="transmembrane region" description="Helical" evidence="6">
    <location>
        <begin position="157"/>
        <end position="180"/>
    </location>
</feature>
<dbReference type="RefSeq" id="WP_087012028.1">
    <property type="nucleotide sequence ID" value="NZ_FUUY01000003.1"/>
</dbReference>
<feature type="transmembrane region" description="Helical" evidence="6">
    <location>
        <begin position="277"/>
        <end position="295"/>
    </location>
</feature>
<feature type="transmembrane region" description="Helical" evidence="6">
    <location>
        <begin position="217"/>
        <end position="240"/>
    </location>
</feature>
<feature type="domain" description="EamA" evidence="7">
    <location>
        <begin position="158"/>
        <end position="294"/>
    </location>
</feature>